<organism evidence="1 2">
    <name type="scientific">Fusobacterium nucleatum</name>
    <dbReference type="NCBI Taxonomy" id="851"/>
    <lineage>
        <taxon>Bacteria</taxon>
        <taxon>Fusobacteriati</taxon>
        <taxon>Fusobacteriota</taxon>
        <taxon>Fusobacteriia</taxon>
        <taxon>Fusobacteriales</taxon>
        <taxon>Fusobacteriaceae</taxon>
        <taxon>Fusobacterium</taxon>
    </lineage>
</organism>
<gene>
    <name evidence="1" type="ORF">HMPREF3221_01061</name>
</gene>
<name>A0A133NZS1_FUSNU</name>
<dbReference type="RefSeq" id="WP_060798369.1">
    <property type="nucleotide sequence ID" value="NZ_KQ956691.1"/>
</dbReference>
<protein>
    <submittedName>
        <fullName evidence="1">Uncharacterized protein</fullName>
    </submittedName>
</protein>
<dbReference type="AlphaFoldDB" id="A0A133NZS1"/>
<sequence length="118" mass="13231">MKKLVVVLMLVLGVVSFANWTVVSSGEDRESNTNNRQPGVAVLYDDRDGKYDIYRFTMSHGFWADKGSVLDKAALNEKFLGVDAYKVLKYKGKKCINLTEQEAVNILNAIGYRETAGY</sequence>
<dbReference type="EMBL" id="LRPY01000103">
    <property type="protein sequence ID" value="KXA21762.1"/>
    <property type="molecule type" value="Genomic_DNA"/>
</dbReference>
<comment type="caution">
    <text evidence="1">The sequence shown here is derived from an EMBL/GenBank/DDBJ whole genome shotgun (WGS) entry which is preliminary data.</text>
</comment>
<keyword evidence="2" id="KW-1185">Reference proteome</keyword>
<proteinExistence type="predicted"/>
<evidence type="ECO:0000313" key="1">
    <source>
        <dbReference type="EMBL" id="KXA21762.1"/>
    </source>
</evidence>
<dbReference type="PATRIC" id="fig|851.8.peg.1063"/>
<dbReference type="Proteomes" id="UP000070401">
    <property type="component" value="Unassembled WGS sequence"/>
</dbReference>
<accession>A0A133NZS1</accession>
<reference evidence="2" key="1">
    <citation type="submission" date="2016-01" db="EMBL/GenBank/DDBJ databases">
        <authorList>
            <person name="Mitreva M."/>
            <person name="Pepin K.H."/>
            <person name="Mihindukulasuriya K.A."/>
            <person name="Fulton R."/>
            <person name="Fronick C."/>
            <person name="O'Laughlin M."/>
            <person name="Miner T."/>
            <person name="Herter B."/>
            <person name="Rosa B.A."/>
            <person name="Cordes M."/>
            <person name="Tomlinson C."/>
            <person name="Wollam A."/>
            <person name="Palsikar V.B."/>
            <person name="Mardis E.R."/>
            <person name="Wilson R.K."/>
        </authorList>
    </citation>
    <scope>NUCLEOTIDE SEQUENCE [LARGE SCALE GENOMIC DNA]</scope>
    <source>
        <strain evidence="2">MJR7757B</strain>
    </source>
</reference>
<evidence type="ECO:0000313" key="2">
    <source>
        <dbReference type="Proteomes" id="UP000070401"/>
    </source>
</evidence>